<comment type="caution">
    <text evidence="9">The sequence shown here is derived from an EMBL/GenBank/DDBJ whole genome shotgun (WGS) entry which is preliminary data.</text>
</comment>
<organism evidence="9 10">
    <name type="scientific">Candidatus Pantoea multigeneris</name>
    <dbReference type="NCBI Taxonomy" id="2608357"/>
    <lineage>
        <taxon>Bacteria</taxon>
        <taxon>Pseudomonadati</taxon>
        <taxon>Pseudomonadota</taxon>
        <taxon>Gammaproteobacteria</taxon>
        <taxon>Enterobacterales</taxon>
        <taxon>Erwiniaceae</taxon>
        <taxon>Pantoea</taxon>
    </lineage>
</organism>
<dbReference type="PROSITE" id="PS00543">
    <property type="entry name" value="HLYD_FAMILY"/>
    <property type="match status" value="1"/>
</dbReference>
<name>A0ABX0RAW8_9GAMM</name>
<dbReference type="InterPro" id="IPR050739">
    <property type="entry name" value="MFP"/>
</dbReference>
<evidence type="ECO:0000256" key="4">
    <source>
        <dbReference type="ARBA" id="ARBA00022692"/>
    </source>
</evidence>
<accession>A0ABX0RAW8</accession>
<dbReference type="Proteomes" id="UP001515683">
    <property type="component" value="Unassembled WGS sequence"/>
</dbReference>
<evidence type="ECO:0000256" key="2">
    <source>
        <dbReference type="ARBA" id="ARBA00009477"/>
    </source>
</evidence>
<evidence type="ECO:0000256" key="1">
    <source>
        <dbReference type="ARBA" id="ARBA00004167"/>
    </source>
</evidence>
<evidence type="ECO:0000256" key="7">
    <source>
        <dbReference type="SAM" id="Coils"/>
    </source>
</evidence>
<dbReference type="RefSeq" id="WP_167015235.1">
    <property type="nucleotide sequence ID" value="NZ_VWXF01000005.1"/>
</dbReference>
<evidence type="ECO:0000313" key="9">
    <source>
        <dbReference type="EMBL" id="NIF22501.1"/>
    </source>
</evidence>
<feature type="coiled-coil region" evidence="7">
    <location>
        <begin position="230"/>
        <end position="257"/>
    </location>
</feature>
<keyword evidence="7" id="KW-0175">Coiled coil</keyword>
<evidence type="ECO:0000256" key="5">
    <source>
        <dbReference type="ARBA" id="ARBA00022989"/>
    </source>
</evidence>
<sequence length="425" mass="49223">MSDIFRKEVFERNEVKNSHILRSNLIKSWLCSFILTLIVAFICLLITFGSYTQRIEVYGELISPVRPINILSHHQGYISERYFSTGDMIKKGQRIYKITTGNENVSGEVPYQQKKRIELQIDKIEEIMSGLREDENITITELISQKEKYSDLEKQSALLVENTSQSMNYFGKIVSDYAEHRRKGMITNDHYISQLNNYYQQERMLNDIKIQNAQENIQLMTIDKEINSRRIEFKNKLLEHELKIQELLREKIVAEAEGEIYVTASHDGKIVSEHTSLGQFVTFNDSLAQILPDFDGDYLMTLWVPDTTMPYLIPDAAINVRYDAFPWQKFGQFSGAVKEISTVPATLQEMAAYRSAPREELIKSGGNYYRIICSLSEKGLYYEGRFIELSNGLTASVTLFLEKRSLWQWILSPLYEMQSSIAEPV</sequence>
<dbReference type="InterPro" id="IPR006144">
    <property type="entry name" value="Secretion_HlyD_CS"/>
</dbReference>
<keyword evidence="10" id="KW-1185">Reference proteome</keyword>
<keyword evidence="6 8" id="KW-0472">Membrane</keyword>
<reference evidence="9 10" key="1">
    <citation type="journal article" date="2019" name="bioRxiv">
        <title>Bacteria contribute to plant secondary compound degradation in a generalist herbivore system.</title>
        <authorList>
            <person name="Francoeur C.B."/>
            <person name="Khadempour L."/>
            <person name="Moreira-Soto R.D."/>
            <person name="Gotting K."/>
            <person name="Book A.J."/>
            <person name="Pinto-Tomas A.A."/>
            <person name="Keefover-Ring K."/>
            <person name="Currie C.R."/>
        </authorList>
    </citation>
    <scope>NUCLEOTIDE SEQUENCE [LARGE SCALE GENOMIC DNA]</scope>
    <source>
        <strain evidence="9">Acro-835</strain>
    </source>
</reference>
<comment type="subcellular location">
    <subcellularLocation>
        <location evidence="1">Membrane</location>
        <topology evidence="1">Single-pass membrane protein</topology>
    </subcellularLocation>
</comment>
<feature type="transmembrane region" description="Helical" evidence="8">
    <location>
        <begin position="29"/>
        <end position="51"/>
    </location>
</feature>
<comment type="similarity">
    <text evidence="2">Belongs to the membrane fusion protein (MFP) (TC 8.A.1) family.</text>
</comment>
<dbReference type="PANTHER" id="PTHR30386">
    <property type="entry name" value="MEMBRANE FUSION SUBUNIT OF EMRAB-TOLC MULTIDRUG EFFLUX PUMP"/>
    <property type="match status" value="1"/>
</dbReference>
<dbReference type="PANTHER" id="PTHR30386:SF28">
    <property type="entry name" value="EXPORTED PROTEIN"/>
    <property type="match status" value="1"/>
</dbReference>
<evidence type="ECO:0000313" key="10">
    <source>
        <dbReference type="Proteomes" id="UP001515683"/>
    </source>
</evidence>
<keyword evidence="3" id="KW-0813">Transport</keyword>
<evidence type="ECO:0000256" key="6">
    <source>
        <dbReference type="ARBA" id="ARBA00023136"/>
    </source>
</evidence>
<proteinExistence type="inferred from homology"/>
<evidence type="ECO:0000256" key="3">
    <source>
        <dbReference type="ARBA" id="ARBA00022448"/>
    </source>
</evidence>
<dbReference type="Gene3D" id="2.40.50.100">
    <property type="match status" value="1"/>
</dbReference>
<gene>
    <name evidence="9" type="ORF">F3J40_12925</name>
</gene>
<keyword evidence="5 8" id="KW-1133">Transmembrane helix</keyword>
<keyword evidence="4 8" id="KW-0812">Transmembrane</keyword>
<dbReference type="EMBL" id="VWXF01000005">
    <property type="protein sequence ID" value="NIF22501.1"/>
    <property type="molecule type" value="Genomic_DNA"/>
</dbReference>
<evidence type="ECO:0000256" key="8">
    <source>
        <dbReference type="SAM" id="Phobius"/>
    </source>
</evidence>
<protein>
    <submittedName>
        <fullName evidence="9">HlyD family efflux transporter periplasmic adaptor subunit</fullName>
    </submittedName>
</protein>